<accession>A0A0T6LV58</accession>
<evidence type="ECO:0000313" key="3">
    <source>
        <dbReference type="Proteomes" id="UP000050867"/>
    </source>
</evidence>
<feature type="compositionally biased region" description="Basic and acidic residues" evidence="1">
    <location>
        <begin position="16"/>
        <end position="27"/>
    </location>
</feature>
<sequence>MTDWEKPMSTPTPESGADKPEATETPRPDNWQPTSEPVRTANWQPTGEPVKPTNWQPTSEPAQGNWQPTDEPSQQV</sequence>
<name>A0A0T6LV58_WENVI</name>
<dbReference type="Proteomes" id="UP000050867">
    <property type="component" value="Unassembled WGS sequence"/>
</dbReference>
<evidence type="ECO:0000313" key="2">
    <source>
        <dbReference type="EMBL" id="KRV50035.1"/>
    </source>
</evidence>
<gene>
    <name evidence="2" type="ORF">AQ490_17575</name>
</gene>
<dbReference type="AlphaFoldDB" id="A0A0T6LV58"/>
<reference evidence="2 3" key="1">
    <citation type="submission" date="2015-10" db="EMBL/GenBank/DDBJ databases">
        <title>Draft genome sequence of pyrrolomycin-producing Streptomyces vitaminophilus.</title>
        <authorList>
            <person name="Graham D.E."/>
            <person name="Mahan K.M."/>
            <person name="Klingeman D.M."/>
            <person name="Hettich R.L."/>
            <person name="Parry R.J."/>
        </authorList>
    </citation>
    <scope>NUCLEOTIDE SEQUENCE [LARGE SCALE GENOMIC DNA]</scope>
    <source>
        <strain evidence="2 3">ATCC 31673</strain>
    </source>
</reference>
<feature type="region of interest" description="Disordered" evidence="1">
    <location>
        <begin position="1"/>
        <end position="76"/>
    </location>
</feature>
<evidence type="ECO:0000256" key="1">
    <source>
        <dbReference type="SAM" id="MobiDB-lite"/>
    </source>
</evidence>
<organism evidence="2 3">
    <name type="scientific">Wenjunlia vitaminophila</name>
    <name type="common">Streptomyces vitaminophilus</name>
    <dbReference type="NCBI Taxonomy" id="76728"/>
    <lineage>
        <taxon>Bacteria</taxon>
        <taxon>Bacillati</taxon>
        <taxon>Actinomycetota</taxon>
        <taxon>Actinomycetes</taxon>
        <taxon>Kitasatosporales</taxon>
        <taxon>Streptomycetaceae</taxon>
        <taxon>Wenjunlia</taxon>
    </lineage>
</organism>
<feature type="compositionally biased region" description="Polar residues" evidence="1">
    <location>
        <begin position="31"/>
        <end position="45"/>
    </location>
</feature>
<dbReference type="EMBL" id="LLZU01000007">
    <property type="protein sequence ID" value="KRV50035.1"/>
    <property type="molecule type" value="Genomic_DNA"/>
</dbReference>
<protein>
    <submittedName>
        <fullName evidence="2">Uncharacterized protein</fullName>
    </submittedName>
</protein>
<keyword evidence="3" id="KW-1185">Reference proteome</keyword>
<proteinExistence type="predicted"/>
<comment type="caution">
    <text evidence="2">The sequence shown here is derived from an EMBL/GenBank/DDBJ whole genome shotgun (WGS) entry which is preliminary data.</text>
</comment>
<feature type="compositionally biased region" description="Polar residues" evidence="1">
    <location>
        <begin position="53"/>
        <end position="76"/>
    </location>
</feature>